<evidence type="ECO:0000256" key="9">
    <source>
        <dbReference type="ARBA" id="ARBA00023136"/>
    </source>
</evidence>
<evidence type="ECO:0000313" key="15">
    <source>
        <dbReference type="EMBL" id="VVE09701.1"/>
    </source>
</evidence>
<keyword evidence="16" id="KW-1185">Reference proteome</keyword>
<feature type="transmembrane region" description="Helical" evidence="13">
    <location>
        <begin position="6"/>
        <end position="30"/>
    </location>
</feature>
<dbReference type="GO" id="GO:0008808">
    <property type="term" value="F:cardiolipin synthase activity"/>
    <property type="evidence" value="ECO:0007669"/>
    <property type="project" value="UniProtKB-UniRule"/>
</dbReference>
<evidence type="ECO:0000256" key="11">
    <source>
        <dbReference type="ARBA" id="ARBA00023264"/>
    </source>
</evidence>
<dbReference type="InterPro" id="IPR022924">
    <property type="entry name" value="Cardiolipin_synthase"/>
</dbReference>
<sequence length="475" mass="52791">MVLNWLDVGFGVACIHALGIIAAIHAVLTVRTSQGAVAWAVSLTTMPYLTLIPYLFLGRSKFVGYVEARRARNEALQSRMGEIQWTGEPPVSIDAHPEFAALTAMTRMPFVAGNHVRLLVNGRATFEAVFAAIDRARDYILVQFFIVKDDALGRALAARLLARAATGVKVYFLYDRIGSHDLPRSYCEKLREGGVLVHEFAAARRGIIVNRFQLNFRNHRKIVVVDGNEAFVGGHNVGVEYLGERPPLAPWRDTHVSVRGPAVVGIQRAFAEDWHWSTGTVPELNRQPAASGEDMHCQVVPSGPADRLETSSLFFVTLINAAQKRVWLATPYFVPDEAVFSALRLAVLRGVDVRLLIPDRADHYVVFEATTSYAFEAARSGIQVYRYQHGFVHQKVVLIDDSAAAVGSANLDNRSLRLNFELMLLTVDRAFADGVASMLANDFARAALLDKDDFRKVPRWRQLVMRVARLFAPIL</sequence>
<dbReference type="SMART" id="SM00155">
    <property type="entry name" value="PLDc"/>
    <property type="match status" value="2"/>
</dbReference>
<keyword evidence="5 13" id="KW-0812">Transmembrane</keyword>
<evidence type="ECO:0000256" key="5">
    <source>
        <dbReference type="ARBA" id="ARBA00022692"/>
    </source>
</evidence>
<evidence type="ECO:0000256" key="6">
    <source>
        <dbReference type="ARBA" id="ARBA00022737"/>
    </source>
</evidence>
<dbReference type="InterPro" id="IPR030840">
    <property type="entry name" value="CL_synthase_A"/>
</dbReference>
<evidence type="ECO:0000259" key="14">
    <source>
        <dbReference type="PROSITE" id="PS50035"/>
    </source>
</evidence>
<evidence type="ECO:0000256" key="10">
    <source>
        <dbReference type="ARBA" id="ARBA00023209"/>
    </source>
</evidence>
<dbReference type="PROSITE" id="PS50035">
    <property type="entry name" value="PLD"/>
    <property type="match status" value="2"/>
</dbReference>
<feature type="transmembrane region" description="Helical" evidence="13">
    <location>
        <begin position="37"/>
        <end position="57"/>
    </location>
</feature>
<comment type="catalytic activity">
    <reaction evidence="13">
        <text>2 a 1,2-diacyl-sn-glycero-3-phospho-(1'-sn-glycerol) = a cardiolipin + glycerol</text>
        <dbReference type="Rhea" id="RHEA:31451"/>
        <dbReference type="ChEBI" id="CHEBI:17754"/>
        <dbReference type="ChEBI" id="CHEBI:62237"/>
        <dbReference type="ChEBI" id="CHEBI:64716"/>
    </reaction>
</comment>
<dbReference type="NCBIfam" id="TIGR04265">
    <property type="entry name" value="bac_cardiolipin"/>
    <property type="match status" value="1"/>
</dbReference>
<dbReference type="InterPro" id="IPR001736">
    <property type="entry name" value="PLipase_D/transphosphatidylase"/>
</dbReference>
<feature type="active site" evidence="13">
    <location>
        <position position="219"/>
    </location>
</feature>
<dbReference type="FunFam" id="3.30.870.10:FF:000014">
    <property type="entry name" value="Cardiolipin synthase"/>
    <property type="match status" value="1"/>
</dbReference>
<dbReference type="PANTHER" id="PTHR21248:SF22">
    <property type="entry name" value="PHOSPHOLIPASE D"/>
    <property type="match status" value="1"/>
</dbReference>
<accession>A0A5E4VC57</accession>
<dbReference type="RefSeq" id="WP_150555898.1">
    <property type="nucleotide sequence ID" value="NZ_CABPSC010000009.1"/>
</dbReference>
<evidence type="ECO:0000256" key="7">
    <source>
        <dbReference type="ARBA" id="ARBA00022989"/>
    </source>
</evidence>
<keyword evidence="7 13" id="KW-1133">Transmembrane helix</keyword>
<comment type="subcellular location">
    <subcellularLocation>
        <location evidence="1 13">Cell membrane</location>
        <topology evidence="1 13">Multi-pass membrane protein</topology>
    </subcellularLocation>
</comment>
<evidence type="ECO:0000256" key="12">
    <source>
        <dbReference type="ARBA" id="ARBA00057569"/>
    </source>
</evidence>
<dbReference type="EC" id="2.7.8.-" evidence="13"/>
<dbReference type="FunFam" id="3.30.870.10:FF:000021">
    <property type="entry name" value="Cardiolipin synthase"/>
    <property type="match status" value="1"/>
</dbReference>
<evidence type="ECO:0000256" key="8">
    <source>
        <dbReference type="ARBA" id="ARBA00023098"/>
    </source>
</evidence>
<evidence type="ECO:0000256" key="13">
    <source>
        <dbReference type="HAMAP-Rule" id="MF_00190"/>
    </source>
</evidence>
<dbReference type="SUPFAM" id="SSF56024">
    <property type="entry name" value="Phospholipase D/nuclease"/>
    <property type="match status" value="2"/>
</dbReference>
<keyword evidence="11 13" id="KW-1208">Phospholipid metabolism</keyword>
<keyword evidence="2 13" id="KW-1003">Cell membrane</keyword>
<dbReference type="Proteomes" id="UP000367825">
    <property type="component" value="Unassembled WGS sequence"/>
</dbReference>
<feature type="active site" evidence="13">
    <location>
        <position position="395"/>
    </location>
</feature>
<proteinExistence type="inferred from homology"/>
<dbReference type="OrthoDB" id="9762009at2"/>
<gene>
    <name evidence="13" type="primary">clsA</name>
    <name evidence="15" type="ORF">PNO31109_02560</name>
</gene>
<reference evidence="15 16" key="1">
    <citation type="submission" date="2019-08" db="EMBL/GenBank/DDBJ databases">
        <authorList>
            <person name="Peeters C."/>
        </authorList>
    </citation>
    <scope>NUCLEOTIDE SEQUENCE [LARGE SCALE GENOMIC DNA]</scope>
    <source>
        <strain evidence="15 16">LMG 31109</strain>
    </source>
</reference>
<organism evidence="15 16">
    <name type="scientific">Pandoraea nosoerga</name>
    <dbReference type="NCBI Taxonomy" id="2508296"/>
    <lineage>
        <taxon>Bacteria</taxon>
        <taxon>Pseudomonadati</taxon>
        <taxon>Pseudomonadota</taxon>
        <taxon>Betaproteobacteria</taxon>
        <taxon>Burkholderiales</taxon>
        <taxon>Burkholderiaceae</taxon>
        <taxon>Pandoraea</taxon>
    </lineage>
</organism>
<evidence type="ECO:0000256" key="1">
    <source>
        <dbReference type="ARBA" id="ARBA00004651"/>
    </source>
</evidence>
<dbReference type="Gene3D" id="3.30.870.10">
    <property type="entry name" value="Endonuclease Chain A"/>
    <property type="match status" value="2"/>
</dbReference>
<dbReference type="GO" id="GO:0005886">
    <property type="term" value="C:plasma membrane"/>
    <property type="evidence" value="ECO:0007669"/>
    <property type="project" value="UniProtKB-SubCell"/>
</dbReference>
<dbReference type="AlphaFoldDB" id="A0A5E4VC57"/>
<evidence type="ECO:0000313" key="16">
    <source>
        <dbReference type="Proteomes" id="UP000367825"/>
    </source>
</evidence>
<feature type="active site" evidence="13">
    <location>
        <position position="400"/>
    </location>
</feature>
<keyword evidence="8 13" id="KW-0443">Lipid metabolism</keyword>
<dbReference type="HAMAP" id="MF_00190">
    <property type="entry name" value="Cardiolipin_synth_ClsA"/>
    <property type="match status" value="1"/>
</dbReference>
<evidence type="ECO:0000256" key="2">
    <source>
        <dbReference type="ARBA" id="ARBA00022475"/>
    </source>
</evidence>
<keyword evidence="3 13" id="KW-0444">Lipid biosynthesis</keyword>
<feature type="domain" description="PLD phosphodiesterase" evidence="14">
    <location>
        <begin position="388"/>
        <end position="415"/>
    </location>
</feature>
<feature type="active site" evidence="13">
    <location>
        <position position="393"/>
    </location>
</feature>
<dbReference type="GO" id="GO:0032049">
    <property type="term" value="P:cardiolipin biosynthetic process"/>
    <property type="evidence" value="ECO:0007669"/>
    <property type="project" value="UniProtKB-UniRule"/>
</dbReference>
<keyword evidence="9 13" id="KW-0472">Membrane</keyword>
<protein>
    <recommendedName>
        <fullName evidence="13">Cardiolipin synthase A</fullName>
        <shortName evidence="13">CL synthase</shortName>
        <ecNumber evidence="13">2.7.8.-</ecNumber>
    </recommendedName>
</protein>
<feature type="active site" evidence="13">
    <location>
        <position position="221"/>
    </location>
</feature>
<dbReference type="Pfam" id="PF13091">
    <property type="entry name" value="PLDc_2"/>
    <property type="match status" value="2"/>
</dbReference>
<dbReference type="InterPro" id="IPR025202">
    <property type="entry name" value="PLD-like_dom"/>
</dbReference>
<keyword evidence="6" id="KW-0677">Repeat</keyword>
<dbReference type="PANTHER" id="PTHR21248">
    <property type="entry name" value="CARDIOLIPIN SYNTHASE"/>
    <property type="match status" value="1"/>
</dbReference>
<feature type="active site" evidence="13">
    <location>
        <position position="226"/>
    </location>
</feature>
<evidence type="ECO:0000256" key="4">
    <source>
        <dbReference type="ARBA" id="ARBA00022679"/>
    </source>
</evidence>
<comment type="function">
    <text evidence="12 13">Catalyzes the reversible phosphatidyl group transfer from one phosphatidylglycerol molecule to another to form cardiolipin (CL) (diphosphatidylglycerol) and glycerol.</text>
</comment>
<feature type="domain" description="PLD phosphodiesterase" evidence="14">
    <location>
        <begin position="214"/>
        <end position="241"/>
    </location>
</feature>
<evidence type="ECO:0000256" key="3">
    <source>
        <dbReference type="ARBA" id="ARBA00022516"/>
    </source>
</evidence>
<comment type="similarity">
    <text evidence="13">Belongs to the phospholipase D family. Cardiolipin synthase subfamily. ClsA sub-subfamily.</text>
</comment>
<name>A0A5E4VC57_9BURK</name>
<keyword evidence="4 13" id="KW-0808">Transferase</keyword>
<dbReference type="EMBL" id="CABPSC010000009">
    <property type="protein sequence ID" value="VVE09701.1"/>
    <property type="molecule type" value="Genomic_DNA"/>
</dbReference>
<keyword evidence="10 13" id="KW-0594">Phospholipid biosynthesis</keyword>